<proteinExistence type="predicted"/>
<dbReference type="InterPro" id="IPR032710">
    <property type="entry name" value="NTF2-like_dom_sf"/>
</dbReference>
<gene>
    <name evidence="1" type="ORF">METZ01_LOCUS66349</name>
</gene>
<dbReference type="AlphaFoldDB" id="A0A381TBG1"/>
<organism evidence="1">
    <name type="scientific">marine metagenome</name>
    <dbReference type="NCBI Taxonomy" id="408172"/>
    <lineage>
        <taxon>unclassified sequences</taxon>
        <taxon>metagenomes</taxon>
        <taxon>ecological metagenomes</taxon>
    </lineage>
</organism>
<reference evidence="1" key="1">
    <citation type="submission" date="2018-05" db="EMBL/GenBank/DDBJ databases">
        <authorList>
            <person name="Lanie J.A."/>
            <person name="Ng W.-L."/>
            <person name="Kazmierczak K.M."/>
            <person name="Andrzejewski T.M."/>
            <person name="Davidsen T.M."/>
            <person name="Wayne K.J."/>
            <person name="Tettelin H."/>
            <person name="Glass J.I."/>
            <person name="Rusch D."/>
            <person name="Podicherti R."/>
            <person name="Tsui H.-C.T."/>
            <person name="Winkler M.E."/>
        </authorList>
    </citation>
    <scope>NUCLEOTIDE SEQUENCE</scope>
</reference>
<dbReference type="EMBL" id="UINC01004326">
    <property type="protein sequence ID" value="SVA13495.1"/>
    <property type="molecule type" value="Genomic_DNA"/>
</dbReference>
<dbReference type="SUPFAM" id="SSF54427">
    <property type="entry name" value="NTF2-like"/>
    <property type="match status" value="1"/>
</dbReference>
<name>A0A381TBG1_9ZZZZ</name>
<protein>
    <submittedName>
        <fullName evidence="1">Uncharacterized protein</fullName>
    </submittedName>
</protein>
<sequence length="187" mass="21002">VTGLKIDPHASWGALRLQAEQTSNERHKKLLNGVADHMEAEIKGQLEPLMATLTAEPIYHFWRVSDVNMILNGYEEVSSFYTNMFATGGEQFEVVVERIIVDDVGVITEGQVKQVYTSESLRNMGLTSESIGGLEDHNLWLSNTQLVTVWPADPEAKLVGEDIYFGEDPMSTLQPIARDEIPDYYKL</sequence>
<evidence type="ECO:0000313" key="1">
    <source>
        <dbReference type="EMBL" id="SVA13495.1"/>
    </source>
</evidence>
<feature type="non-terminal residue" evidence="1">
    <location>
        <position position="1"/>
    </location>
</feature>
<accession>A0A381TBG1</accession>